<proteinExistence type="predicted"/>
<organism evidence="2 3">
    <name type="scientific">Haloarcula limicola</name>
    <dbReference type="NCBI Taxonomy" id="1429915"/>
    <lineage>
        <taxon>Archaea</taxon>
        <taxon>Methanobacteriati</taxon>
        <taxon>Methanobacteriota</taxon>
        <taxon>Stenosarchaea group</taxon>
        <taxon>Halobacteria</taxon>
        <taxon>Halobacteriales</taxon>
        <taxon>Haloarculaceae</taxon>
        <taxon>Haloarcula</taxon>
    </lineage>
</organism>
<feature type="transmembrane region" description="Helical" evidence="1">
    <location>
        <begin position="111"/>
        <end position="133"/>
    </location>
</feature>
<evidence type="ECO:0000313" key="3">
    <source>
        <dbReference type="Proteomes" id="UP000766550"/>
    </source>
</evidence>
<sequence>MLPKLPTSVRSRYFGYFLAAIFATLFVGSLFVATLLLMGIVVPASVPTFLFFLLLASIYAITFSGALSFAQPSIDRRDYIPMFVILVVFLAMALISQGIGALTGIERGDNLARAVVTLFTIGLASSLFVGGWLHAKLRITEKDLLRHLEPVETKGIRETLTDIYTHRNLNSLTLILLADSFVSLVIGYAFDIGVGLATFFGLLTLVRFIAEFDEQKLAEFND</sequence>
<accession>A0A8J7YFS1</accession>
<keyword evidence="1" id="KW-1133">Transmembrane helix</keyword>
<reference evidence="2 3" key="1">
    <citation type="submission" date="2021-06" db="EMBL/GenBank/DDBJ databases">
        <title>New haloarchaea isolates fom saline soil.</title>
        <authorList>
            <person name="Duran-Viseras A."/>
            <person name="Sanchez-Porro C.S."/>
            <person name="Ventosa A."/>
        </authorList>
    </citation>
    <scope>NUCLEOTIDE SEQUENCE [LARGE SCALE GENOMIC DNA]</scope>
    <source>
        <strain evidence="2 3">JCM 183640</strain>
    </source>
</reference>
<feature type="transmembrane region" description="Helical" evidence="1">
    <location>
        <begin position="82"/>
        <end position="105"/>
    </location>
</feature>
<feature type="transmembrane region" description="Helical" evidence="1">
    <location>
        <begin position="192"/>
        <end position="210"/>
    </location>
</feature>
<keyword evidence="3" id="KW-1185">Reference proteome</keyword>
<name>A0A8J7YFS1_9EURY</name>
<evidence type="ECO:0000256" key="1">
    <source>
        <dbReference type="SAM" id="Phobius"/>
    </source>
</evidence>
<dbReference type="Proteomes" id="UP000766550">
    <property type="component" value="Unassembled WGS sequence"/>
</dbReference>
<dbReference type="RefSeq" id="WP_162319505.1">
    <property type="nucleotide sequence ID" value="NZ_JAHQXF010000005.1"/>
</dbReference>
<gene>
    <name evidence="2" type="ORF">KTS45_19550</name>
</gene>
<feature type="transmembrane region" description="Helical" evidence="1">
    <location>
        <begin position="14"/>
        <end position="42"/>
    </location>
</feature>
<keyword evidence="1" id="KW-0472">Membrane</keyword>
<dbReference type="AlphaFoldDB" id="A0A8J7YFS1"/>
<evidence type="ECO:0000313" key="2">
    <source>
        <dbReference type="EMBL" id="MBV0926406.1"/>
    </source>
</evidence>
<protein>
    <submittedName>
        <fullName evidence="2">Uncharacterized protein</fullName>
    </submittedName>
</protein>
<keyword evidence="1" id="KW-0812">Transmembrane</keyword>
<comment type="caution">
    <text evidence="2">The sequence shown here is derived from an EMBL/GenBank/DDBJ whole genome shotgun (WGS) entry which is preliminary data.</text>
</comment>
<dbReference type="EMBL" id="JAHQXF010000005">
    <property type="protein sequence ID" value="MBV0926406.1"/>
    <property type="molecule type" value="Genomic_DNA"/>
</dbReference>
<feature type="transmembrane region" description="Helical" evidence="1">
    <location>
        <begin position="48"/>
        <end position="70"/>
    </location>
</feature>